<feature type="region of interest" description="Disordered" evidence="7">
    <location>
        <begin position="229"/>
        <end position="376"/>
    </location>
</feature>
<comment type="catalytic activity">
    <reaction evidence="1 6">
        <text>Thiol-dependent hydrolysis of ester, thioester, amide, peptide and isopeptide bonds formed by the C-terminal Gly of ubiquitin (a 76-residue protein attached to proteins as an intracellular targeting signal).</text>
        <dbReference type="EC" id="3.4.19.12"/>
    </reaction>
</comment>
<keyword evidence="3 6" id="KW-0833">Ubl conjugation pathway</keyword>
<feature type="region of interest" description="Disordered" evidence="7">
    <location>
        <begin position="1"/>
        <end position="86"/>
    </location>
</feature>
<proteinExistence type="inferred from homology"/>
<keyword evidence="5 6" id="KW-0788">Thiol protease</keyword>
<evidence type="ECO:0000313" key="10">
    <source>
        <dbReference type="Proteomes" id="UP001370758"/>
    </source>
</evidence>
<evidence type="ECO:0000256" key="6">
    <source>
        <dbReference type="RuleBase" id="RU366025"/>
    </source>
</evidence>
<evidence type="ECO:0000259" key="8">
    <source>
        <dbReference type="PROSITE" id="PS50235"/>
    </source>
</evidence>
<dbReference type="SUPFAM" id="SSF54001">
    <property type="entry name" value="Cysteine proteinases"/>
    <property type="match status" value="1"/>
</dbReference>
<dbReference type="GO" id="GO:0005829">
    <property type="term" value="C:cytosol"/>
    <property type="evidence" value="ECO:0007669"/>
    <property type="project" value="TreeGrafter"/>
</dbReference>
<feature type="region of interest" description="Disordered" evidence="7">
    <location>
        <begin position="566"/>
        <end position="590"/>
    </location>
</feature>
<evidence type="ECO:0000256" key="7">
    <source>
        <dbReference type="SAM" id="MobiDB-lite"/>
    </source>
</evidence>
<dbReference type="AlphaFoldDB" id="A0AAV9WCL1"/>
<dbReference type="EMBL" id="JAVHJL010000004">
    <property type="protein sequence ID" value="KAK6505271.1"/>
    <property type="molecule type" value="Genomic_DNA"/>
</dbReference>
<dbReference type="Proteomes" id="UP001370758">
    <property type="component" value="Unassembled WGS sequence"/>
</dbReference>
<evidence type="ECO:0000313" key="9">
    <source>
        <dbReference type="EMBL" id="KAK6505271.1"/>
    </source>
</evidence>
<evidence type="ECO:0000256" key="2">
    <source>
        <dbReference type="ARBA" id="ARBA00022670"/>
    </source>
</evidence>
<feature type="compositionally biased region" description="Low complexity" evidence="7">
    <location>
        <begin position="172"/>
        <end position="183"/>
    </location>
</feature>
<gene>
    <name evidence="9" type="ORF">TWF481_007182</name>
</gene>
<dbReference type="InterPro" id="IPR050164">
    <property type="entry name" value="Peptidase_C19"/>
</dbReference>
<feature type="compositionally biased region" description="Polar residues" evidence="7">
    <location>
        <begin position="570"/>
        <end position="582"/>
    </location>
</feature>
<dbReference type="InterPro" id="IPR028889">
    <property type="entry name" value="USP"/>
</dbReference>
<dbReference type="Pfam" id="PF00443">
    <property type="entry name" value="UCH"/>
    <property type="match status" value="1"/>
</dbReference>
<organism evidence="9 10">
    <name type="scientific">Arthrobotrys musiformis</name>
    <dbReference type="NCBI Taxonomy" id="47236"/>
    <lineage>
        <taxon>Eukaryota</taxon>
        <taxon>Fungi</taxon>
        <taxon>Dikarya</taxon>
        <taxon>Ascomycota</taxon>
        <taxon>Pezizomycotina</taxon>
        <taxon>Orbiliomycetes</taxon>
        <taxon>Orbiliales</taxon>
        <taxon>Orbiliaceae</taxon>
        <taxon>Arthrobotrys</taxon>
    </lineage>
</organism>
<evidence type="ECO:0000256" key="3">
    <source>
        <dbReference type="ARBA" id="ARBA00022786"/>
    </source>
</evidence>
<dbReference type="PANTHER" id="PTHR24006:SF687">
    <property type="entry name" value="UBIQUITIN CARBOXYL-TERMINAL HYDROLASE 10"/>
    <property type="match status" value="1"/>
</dbReference>
<evidence type="ECO:0000256" key="5">
    <source>
        <dbReference type="ARBA" id="ARBA00022807"/>
    </source>
</evidence>
<evidence type="ECO:0000256" key="1">
    <source>
        <dbReference type="ARBA" id="ARBA00000707"/>
    </source>
</evidence>
<keyword evidence="2 6" id="KW-0645">Protease</keyword>
<dbReference type="GO" id="GO:0004843">
    <property type="term" value="F:cysteine-type deubiquitinase activity"/>
    <property type="evidence" value="ECO:0007669"/>
    <property type="project" value="UniProtKB-UniRule"/>
</dbReference>
<feature type="compositionally biased region" description="Polar residues" evidence="7">
    <location>
        <begin position="229"/>
        <end position="249"/>
    </location>
</feature>
<dbReference type="EC" id="3.4.19.12" evidence="6"/>
<feature type="compositionally biased region" description="Polar residues" evidence="7">
    <location>
        <begin position="265"/>
        <end position="276"/>
    </location>
</feature>
<dbReference type="PANTHER" id="PTHR24006">
    <property type="entry name" value="UBIQUITIN CARBOXYL-TERMINAL HYDROLASE"/>
    <property type="match status" value="1"/>
</dbReference>
<feature type="compositionally biased region" description="Basic residues" evidence="7">
    <location>
        <begin position="25"/>
        <end position="44"/>
    </location>
</feature>
<accession>A0AAV9WCL1</accession>
<dbReference type="Gene3D" id="3.90.70.10">
    <property type="entry name" value="Cysteine proteinases"/>
    <property type="match status" value="1"/>
</dbReference>
<evidence type="ECO:0000256" key="4">
    <source>
        <dbReference type="ARBA" id="ARBA00022801"/>
    </source>
</evidence>
<dbReference type="GO" id="GO:0016579">
    <property type="term" value="P:protein deubiquitination"/>
    <property type="evidence" value="ECO:0007669"/>
    <property type="project" value="InterPro"/>
</dbReference>
<keyword evidence="10" id="KW-1185">Reference proteome</keyword>
<dbReference type="InterPro" id="IPR001394">
    <property type="entry name" value="Peptidase_C19_UCH"/>
</dbReference>
<dbReference type="GO" id="GO:0006508">
    <property type="term" value="P:proteolysis"/>
    <property type="evidence" value="ECO:0007669"/>
    <property type="project" value="UniProtKB-KW"/>
</dbReference>
<comment type="similarity">
    <text evidence="6">Belongs to the peptidase C19 family.</text>
</comment>
<dbReference type="InterPro" id="IPR038765">
    <property type="entry name" value="Papain-like_cys_pep_sf"/>
</dbReference>
<reference evidence="9 10" key="1">
    <citation type="submission" date="2023-08" db="EMBL/GenBank/DDBJ databases">
        <authorList>
            <person name="Palmer J.M."/>
        </authorList>
    </citation>
    <scope>NUCLEOTIDE SEQUENCE [LARGE SCALE GENOMIC DNA]</scope>
    <source>
        <strain evidence="9 10">TWF481</strain>
    </source>
</reference>
<feature type="domain" description="USP" evidence="8">
    <location>
        <begin position="436"/>
        <end position="801"/>
    </location>
</feature>
<dbReference type="GO" id="GO:0005634">
    <property type="term" value="C:nucleus"/>
    <property type="evidence" value="ECO:0007669"/>
    <property type="project" value="TreeGrafter"/>
</dbReference>
<protein>
    <recommendedName>
        <fullName evidence="6">Ubiquitin carboxyl-terminal hydrolase</fullName>
        <ecNumber evidence="6">3.4.19.12</ecNumber>
    </recommendedName>
</protein>
<dbReference type="CDD" id="cd02257">
    <property type="entry name" value="Peptidase_C19"/>
    <property type="match status" value="1"/>
</dbReference>
<dbReference type="PROSITE" id="PS00973">
    <property type="entry name" value="USP_2"/>
    <property type="match status" value="1"/>
</dbReference>
<comment type="caution">
    <text evidence="9">The sequence shown here is derived from an EMBL/GenBank/DDBJ whole genome shotgun (WGS) entry which is preliminary data.</text>
</comment>
<name>A0AAV9WCL1_9PEZI</name>
<feature type="region of interest" description="Disordered" evidence="7">
    <location>
        <begin position="109"/>
        <end position="183"/>
    </location>
</feature>
<dbReference type="InterPro" id="IPR018200">
    <property type="entry name" value="USP_CS"/>
</dbReference>
<sequence>MNHHQYPQMPPHGPYVPQQMMGPPPHHHHHHHHSHAHQHQHQHQHQPSYPPHPQHVLPYSQHPPPHPHSQAQDYRPPHFHQPSRPLIVSTPASYIPQYHPIAPHHMPNAFYRPSHLQPNVPPYYPSQEIHQPPPDIPSPASLPRDTVISYPGSSPAPSTKVIDESRPKYETSNTPSSSVSHSPMIPSVVPLRAGHYSNILQLPWYSAPGKPFPLRKPKTIKAKSFPDTTLQQAIPPGSNSVSTTPQTSDLGLRNGAIHPAEMTDVSPSGLESNDQNAATESEATATSPSADRPGKSTNPPAPAVPVVPFIPAIHKPRKGAEPTAAPCDSERDQQSIVETEGSGDPKGKGDETQTAADTQHHPPPPPKSWADLVRSKTAAATTSTNSALLHPNGLPVVAGKPGDAQTCTLAEVLQAFDIPQLKSSGLEFKVPLIEPRGLINTGNMCFMNSILQALLFCGPFFLFLDAISRKVVHNFKNETPLIDAMILFMREFRRVPSGAVSSGENPASDIMVSGDPFVPEYVYEAVRGLKRFSSMRRGHQQDAEEFLNFFLDVLHEECVAAIKAGEGAKQDSSVGPNHTMTPSEEDDSGWLEVGHKQKATITRNIGHISGVSPVTKIFGGQMRNELRVSGQRSSVMREPYQSLQLDIQGSNVHSIVDALRQISIPEQLQGGDFKSARGASASATKQAFIDSLPPVLILHLKRFQYNNTGGTQKIWKSIGYPLDLEIPSEALSPTRRSTPHPARYKLISVVYHHGKSATNGHYTVDVKRQEGWIRIDDTVVKRIAGDDVVVSDGLYHSETRKRVASEDNGWKEVNFATKVSGKATIAANSTPKDDKVAYLLFYELL</sequence>
<keyword evidence="4 6" id="KW-0378">Hydrolase</keyword>
<dbReference type="PROSITE" id="PS00972">
    <property type="entry name" value="USP_1"/>
    <property type="match status" value="1"/>
</dbReference>
<feature type="compositionally biased region" description="Low complexity" evidence="7">
    <location>
        <begin position="277"/>
        <end position="290"/>
    </location>
</feature>
<dbReference type="PROSITE" id="PS50235">
    <property type="entry name" value="USP_3"/>
    <property type="match status" value="1"/>
</dbReference>